<gene>
    <name evidence="1" type="ORF">C5L14_23315</name>
</gene>
<dbReference type="AlphaFoldDB" id="A0A2S9Q7P8"/>
<keyword evidence="2" id="KW-1185">Reference proteome</keyword>
<name>A0A2S9Q7P8_9HYPH</name>
<accession>A0A2S9Q7P8</accession>
<evidence type="ECO:0000313" key="1">
    <source>
        <dbReference type="EMBL" id="PRH85371.1"/>
    </source>
</evidence>
<evidence type="ECO:0000313" key="2">
    <source>
        <dbReference type="Proteomes" id="UP000237682"/>
    </source>
</evidence>
<dbReference type="EMBL" id="PUEJ01000009">
    <property type="protein sequence ID" value="PRH85371.1"/>
    <property type="molecule type" value="Genomic_DNA"/>
</dbReference>
<dbReference type="Proteomes" id="UP000237682">
    <property type="component" value="Unassembled WGS sequence"/>
</dbReference>
<reference evidence="1 2" key="1">
    <citation type="submission" date="2018-02" db="EMBL/GenBank/DDBJ databases">
        <title>Whole genome sequencing of endophytic bacterium.</title>
        <authorList>
            <person name="Eedara R."/>
            <person name="Podile A.R."/>
        </authorList>
    </citation>
    <scope>NUCLEOTIDE SEQUENCE [LARGE SCALE GENOMIC DNA]</scope>
    <source>
        <strain evidence="1 2">RP1T</strain>
    </source>
</reference>
<protein>
    <submittedName>
        <fullName evidence="1">Uncharacterized protein</fullName>
    </submittedName>
</protein>
<sequence>MTTMTATRDHTADAAHEEEIRGLIMEAGILVDLLEALAKDIQRLEQHGLLRAPLSVERADHVAYLIKGRAERLWRERAA</sequence>
<organism evidence="1 2">
    <name type="scientific">Labrys okinawensis</name>
    <dbReference type="NCBI Taxonomy" id="346911"/>
    <lineage>
        <taxon>Bacteria</taxon>
        <taxon>Pseudomonadati</taxon>
        <taxon>Pseudomonadota</taxon>
        <taxon>Alphaproteobacteria</taxon>
        <taxon>Hyphomicrobiales</taxon>
        <taxon>Xanthobacteraceae</taxon>
        <taxon>Labrys</taxon>
    </lineage>
</organism>
<comment type="caution">
    <text evidence="1">The sequence shown here is derived from an EMBL/GenBank/DDBJ whole genome shotgun (WGS) entry which is preliminary data.</text>
</comment>
<proteinExistence type="predicted"/>